<evidence type="ECO:0000313" key="2">
    <source>
        <dbReference type="EMBL" id="CAG6724633.1"/>
    </source>
</evidence>
<proteinExistence type="predicted"/>
<sequence length="100" mass="11260">MGSTDISLSSYMFFNCCFRSSYLIIFSVYARWMLSSRGTLMSIIIAFFSVSFSSSIITVSALLWSNLLMKIDVFNHKATQTRLKITHGAIIFIPLICLGL</sequence>
<dbReference type="AlphaFoldDB" id="A0A8D8Y8G2"/>
<dbReference type="EMBL" id="HBUF01368028">
    <property type="protein sequence ID" value="CAG6724632.1"/>
    <property type="molecule type" value="Transcribed_RNA"/>
</dbReference>
<protein>
    <submittedName>
        <fullName evidence="2">Uncharacterized protein</fullName>
    </submittedName>
</protein>
<feature type="transmembrane region" description="Helical" evidence="1">
    <location>
        <begin position="12"/>
        <end position="34"/>
    </location>
</feature>
<organism evidence="2">
    <name type="scientific">Cacopsylla melanoneura</name>
    <dbReference type="NCBI Taxonomy" id="428564"/>
    <lineage>
        <taxon>Eukaryota</taxon>
        <taxon>Metazoa</taxon>
        <taxon>Ecdysozoa</taxon>
        <taxon>Arthropoda</taxon>
        <taxon>Hexapoda</taxon>
        <taxon>Insecta</taxon>
        <taxon>Pterygota</taxon>
        <taxon>Neoptera</taxon>
        <taxon>Paraneoptera</taxon>
        <taxon>Hemiptera</taxon>
        <taxon>Sternorrhyncha</taxon>
        <taxon>Psylloidea</taxon>
        <taxon>Psyllidae</taxon>
        <taxon>Psyllinae</taxon>
        <taxon>Cacopsylla</taxon>
    </lineage>
</organism>
<dbReference type="EMBL" id="HBUF01368029">
    <property type="protein sequence ID" value="CAG6724633.1"/>
    <property type="molecule type" value="Transcribed_RNA"/>
</dbReference>
<keyword evidence="1" id="KW-0472">Membrane</keyword>
<keyword evidence="1" id="KW-1133">Transmembrane helix</keyword>
<name>A0A8D8Y8G2_9HEMI</name>
<accession>A0A8D8Y8G2</accession>
<feature type="transmembrane region" description="Helical" evidence="1">
    <location>
        <begin position="40"/>
        <end position="64"/>
    </location>
</feature>
<keyword evidence="1" id="KW-0812">Transmembrane</keyword>
<evidence type="ECO:0000256" key="1">
    <source>
        <dbReference type="SAM" id="Phobius"/>
    </source>
</evidence>
<reference evidence="2" key="1">
    <citation type="submission" date="2021-05" db="EMBL/GenBank/DDBJ databases">
        <authorList>
            <person name="Alioto T."/>
            <person name="Alioto T."/>
            <person name="Gomez Garrido J."/>
        </authorList>
    </citation>
    <scope>NUCLEOTIDE SEQUENCE</scope>
</reference>